<dbReference type="Gene3D" id="1.20.5.1930">
    <property type="match status" value="1"/>
</dbReference>
<protein>
    <submittedName>
        <fullName evidence="7">Two-component sensor histidine kinase</fullName>
    </submittedName>
</protein>
<evidence type="ECO:0000256" key="3">
    <source>
        <dbReference type="ARBA" id="ARBA00023012"/>
    </source>
</evidence>
<dbReference type="InterPro" id="IPR036890">
    <property type="entry name" value="HATPase_C_sf"/>
</dbReference>
<feature type="compositionally biased region" description="Low complexity" evidence="4">
    <location>
        <begin position="359"/>
        <end position="370"/>
    </location>
</feature>
<dbReference type="CDD" id="cd16917">
    <property type="entry name" value="HATPase_UhpB-NarQ-NarX-like"/>
    <property type="match status" value="1"/>
</dbReference>
<feature type="transmembrane region" description="Helical" evidence="5">
    <location>
        <begin position="73"/>
        <end position="92"/>
    </location>
</feature>
<keyword evidence="2 7" id="KW-0418">Kinase</keyword>
<feature type="transmembrane region" description="Helical" evidence="5">
    <location>
        <begin position="168"/>
        <end position="189"/>
    </location>
</feature>
<dbReference type="SUPFAM" id="SSF55874">
    <property type="entry name" value="ATPase domain of HSP90 chaperone/DNA topoisomerase II/histidine kinase"/>
    <property type="match status" value="1"/>
</dbReference>
<keyword evidence="5" id="KW-0812">Transmembrane</keyword>
<gene>
    <name evidence="7" type="ORF">Asera_07020</name>
</gene>
<keyword evidence="1" id="KW-0808">Transferase</keyword>
<dbReference type="InterPro" id="IPR050482">
    <property type="entry name" value="Sensor_HK_TwoCompSys"/>
</dbReference>
<feature type="transmembrane region" description="Helical" evidence="5">
    <location>
        <begin position="48"/>
        <end position="66"/>
    </location>
</feature>
<keyword evidence="5" id="KW-1133">Transmembrane helix</keyword>
<evidence type="ECO:0000313" key="8">
    <source>
        <dbReference type="Proteomes" id="UP000680750"/>
    </source>
</evidence>
<feature type="domain" description="Signal transduction histidine kinase subgroup 3 dimerisation and phosphoacceptor" evidence="6">
    <location>
        <begin position="210"/>
        <end position="276"/>
    </location>
</feature>
<dbReference type="KEGG" id="aser:Asera_07020"/>
<proteinExistence type="predicted"/>
<accession>A0A810KU90</accession>
<dbReference type="Gene3D" id="3.30.565.10">
    <property type="entry name" value="Histidine kinase-like ATPase, C-terminal domain"/>
    <property type="match status" value="1"/>
</dbReference>
<feature type="transmembrane region" description="Helical" evidence="5">
    <location>
        <begin position="104"/>
        <end position="130"/>
    </location>
</feature>
<sequence>MIGGHGTGSGMNWLARLARRVDAVEARSLARSRDKLRNGTDRGPDGKIGRAGIVVWLALLVFPLIVAVLDGQWLAAVGVIAMGATMTVAMRLPPTGLAQLTRYLLLLPLLALALALGRTIPGSGGLLVVLPAQAAAMILPMVVPAFLGVLAVSSLVIVVLGGHGGLDYVTIALAAWMSGLVMFIMRRFFTTIGLLREAREELARSAVADERVRFARDLHDLLGHTLSVIVVKAQVVRRLAYRDAAKAAAAAADIETIGRQALVEVREAVTGYRQRGLAAELDGARAALADAGITATVRRAAGDPDEAADALLGWAVREATTNVIRHSAATHCTISLRYADDRAILQVADDGTGAGSPGPDGASGPPTAAARFEPLGGMGGGNGLRGLAERFGAAGGTVHTAAGRHGFTLTATVPVTVGRMDE</sequence>
<keyword evidence="3" id="KW-0902">Two-component regulatory system</keyword>
<feature type="transmembrane region" description="Helical" evidence="5">
    <location>
        <begin position="142"/>
        <end position="162"/>
    </location>
</feature>
<dbReference type="EMBL" id="AP023354">
    <property type="protein sequence ID" value="BCJ26594.1"/>
    <property type="molecule type" value="Genomic_DNA"/>
</dbReference>
<evidence type="ECO:0000313" key="7">
    <source>
        <dbReference type="EMBL" id="BCJ26594.1"/>
    </source>
</evidence>
<dbReference type="PANTHER" id="PTHR24421">
    <property type="entry name" value="NITRATE/NITRITE SENSOR PROTEIN NARX-RELATED"/>
    <property type="match status" value="1"/>
</dbReference>
<reference evidence="7" key="1">
    <citation type="submission" date="2020-08" db="EMBL/GenBank/DDBJ databases">
        <title>Whole genome shotgun sequence of Actinocatenispora sera NBRC 101916.</title>
        <authorList>
            <person name="Komaki H."/>
            <person name="Tamura T."/>
        </authorList>
    </citation>
    <scope>NUCLEOTIDE SEQUENCE</scope>
    <source>
        <strain evidence="7">NBRC 101916</strain>
    </source>
</reference>
<dbReference type="Pfam" id="PF07730">
    <property type="entry name" value="HisKA_3"/>
    <property type="match status" value="1"/>
</dbReference>
<evidence type="ECO:0000256" key="2">
    <source>
        <dbReference type="ARBA" id="ARBA00022777"/>
    </source>
</evidence>
<dbReference type="GO" id="GO:0046983">
    <property type="term" value="F:protein dimerization activity"/>
    <property type="evidence" value="ECO:0007669"/>
    <property type="project" value="InterPro"/>
</dbReference>
<dbReference type="Proteomes" id="UP000680750">
    <property type="component" value="Chromosome"/>
</dbReference>
<dbReference type="PANTHER" id="PTHR24421:SF63">
    <property type="entry name" value="SENSOR HISTIDINE KINASE DESK"/>
    <property type="match status" value="1"/>
</dbReference>
<keyword evidence="8" id="KW-1185">Reference proteome</keyword>
<evidence type="ECO:0000256" key="1">
    <source>
        <dbReference type="ARBA" id="ARBA00022679"/>
    </source>
</evidence>
<dbReference type="GO" id="GO:0000155">
    <property type="term" value="F:phosphorelay sensor kinase activity"/>
    <property type="evidence" value="ECO:0007669"/>
    <property type="project" value="InterPro"/>
</dbReference>
<keyword evidence="5" id="KW-0472">Membrane</keyword>
<dbReference type="AlphaFoldDB" id="A0A810KU90"/>
<dbReference type="InterPro" id="IPR011712">
    <property type="entry name" value="Sig_transdc_His_kin_sub3_dim/P"/>
</dbReference>
<evidence type="ECO:0000256" key="4">
    <source>
        <dbReference type="SAM" id="MobiDB-lite"/>
    </source>
</evidence>
<evidence type="ECO:0000259" key="6">
    <source>
        <dbReference type="Pfam" id="PF07730"/>
    </source>
</evidence>
<feature type="region of interest" description="Disordered" evidence="4">
    <location>
        <begin position="349"/>
        <end position="376"/>
    </location>
</feature>
<organism evidence="7 8">
    <name type="scientific">Actinocatenispora sera</name>
    <dbReference type="NCBI Taxonomy" id="390989"/>
    <lineage>
        <taxon>Bacteria</taxon>
        <taxon>Bacillati</taxon>
        <taxon>Actinomycetota</taxon>
        <taxon>Actinomycetes</taxon>
        <taxon>Micromonosporales</taxon>
        <taxon>Micromonosporaceae</taxon>
        <taxon>Actinocatenispora</taxon>
    </lineage>
</organism>
<evidence type="ECO:0000256" key="5">
    <source>
        <dbReference type="SAM" id="Phobius"/>
    </source>
</evidence>
<name>A0A810KU90_9ACTN</name>
<dbReference type="GO" id="GO:0016020">
    <property type="term" value="C:membrane"/>
    <property type="evidence" value="ECO:0007669"/>
    <property type="project" value="InterPro"/>
</dbReference>